<name>A0A370HQY7_9HYPH</name>
<evidence type="ECO:0000313" key="2">
    <source>
        <dbReference type="EMBL" id="RDI60947.1"/>
    </source>
</evidence>
<feature type="coiled-coil region" evidence="1">
    <location>
        <begin position="25"/>
        <end position="82"/>
    </location>
</feature>
<keyword evidence="3" id="KW-1185">Reference proteome</keyword>
<gene>
    <name evidence="2" type="ORF">DES45_102336</name>
</gene>
<comment type="caution">
    <text evidence="2">The sequence shown here is derived from an EMBL/GenBank/DDBJ whole genome shotgun (WGS) entry which is preliminary data.</text>
</comment>
<protein>
    <submittedName>
        <fullName evidence="2">Uncharacterized protein</fullName>
    </submittedName>
</protein>
<proteinExistence type="predicted"/>
<evidence type="ECO:0000313" key="3">
    <source>
        <dbReference type="Proteomes" id="UP000254925"/>
    </source>
</evidence>
<dbReference type="AlphaFoldDB" id="A0A370HQY7"/>
<dbReference type="Proteomes" id="UP000254925">
    <property type="component" value="Unassembled WGS sequence"/>
</dbReference>
<accession>A0A370HQY7</accession>
<dbReference type="EMBL" id="QQBB01000002">
    <property type="protein sequence ID" value="RDI60947.1"/>
    <property type="molecule type" value="Genomic_DNA"/>
</dbReference>
<organism evidence="2 3">
    <name type="scientific">Microvirga subterranea</name>
    <dbReference type="NCBI Taxonomy" id="186651"/>
    <lineage>
        <taxon>Bacteria</taxon>
        <taxon>Pseudomonadati</taxon>
        <taxon>Pseudomonadota</taxon>
        <taxon>Alphaproteobacteria</taxon>
        <taxon>Hyphomicrobiales</taxon>
        <taxon>Methylobacteriaceae</taxon>
        <taxon>Microvirga</taxon>
    </lineage>
</organism>
<reference evidence="2 3" key="1">
    <citation type="submission" date="2018-07" db="EMBL/GenBank/DDBJ databases">
        <title>Genomic Encyclopedia of Type Strains, Phase IV (KMG-IV): sequencing the most valuable type-strain genomes for metagenomic binning, comparative biology and taxonomic classification.</title>
        <authorList>
            <person name="Goeker M."/>
        </authorList>
    </citation>
    <scope>NUCLEOTIDE SEQUENCE [LARGE SCALE GENOMIC DNA]</scope>
    <source>
        <strain evidence="2 3">DSM 14364</strain>
    </source>
</reference>
<keyword evidence="1" id="KW-0175">Coiled coil</keyword>
<sequence length="100" mass="11671">MRELSVILQLESHSRFTDLSAVIKERQLRQELSSLEERLSLLDRQLADALHRIHHSRSADLIEKAEQDEKAYLAQLDRLMTRMRAIEGQLLQIDKGATRH</sequence>
<evidence type="ECO:0000256" key="1">
    <source>
        <dbReference type="SAM" id="Coils"/>
    </source>
</evidence>